<evidence type="ECO:0000256" key="5">
    <source>
        <dbReference type="ARBA" id="ARBA00023212"/>
    </source>
</evidence>
<feature type="region of interest" description="Disordered" evidence="7">
    <location>
        <begin position="943"/>
        <end position="993"/>
    </location>
</feature>
<comment type="similarity">
    <text evidence="2">Belongs to the TUBGCP family.</text>
</comment>
<evidence type="ECO:0000256" key="7">
    <source>
        <dbReference type="SAM" id="MobiDB-lite"/>
    </source>
</evidence>
<keyword evidence="4" id="KW-0493">Microtubule</keyword>
<evidence type="ECO:0000313" key="10">
    <source>
        <dbReference type="EMBL" id="KAJ5068529.1"/>
    </source>
</evidence>
<keyword evidence="5" id="KW-0206">Cytoskeleton</keyword>
<dbReference type="GO" id="GO:0051321">
    <property type="term" value="P:meiotic cell cycle"/>
    <property type="evidence" value="ECO:0007669"/>
    <property type="project" value="TreeGrafter"/>
</dbReference>
<keyword evidence="3" id="KW-0963">Cytoplasm</keyword>
<dbReference type="GO" id="GO:0007020">
    <property type="term" value="P:microtubule nucleation"/>
    <property type="evidence" value="ECO:0007669"/>
    <property type="project" value="InterPro"/>
</dbReference>
<evidence type="ECO:0000256" key="4">
    <source>
        <dbReference type="ARBA" id="ARBA00022701"/>
    </source>
</evidence>
<evidence type="ECO:0000313" key="11">
    <source>
        <dbReference type="Proteomes" id="UP001149090"/>
    </source>
</evidence>
<comment type="caution">
    <text evidence="10">The sequence shown here is derived from an EMBL/GenBank/DDBJ whole genome shotgun (WGS) entry which is preliminary data.</text>
</comment>
<dbReference type="Proteomes" id="UP001149090">
    <property type="component" value="Unassembled WGS sequence"/>
</dbReference>
<reference evidence="10" key="1">
    <citation type="submission" date="2022-10" db="EMBL/GenBank/DDBJ databases">
        <title>Novel sulphate-reducing endosymbionts in the free-living metamonad Anaeramoeba.</title>
        <authorList>
            <person name="Jerlstrom-Hultqvist J."/>
            <person name="Cepicka I."/>
            <person name="Gallot-Lavallee L."/>
            <person name="Salas-Leiva D."/>
            <person name="Curtis B.A."/>
            <person name="Zahonova K."/>
            <person name="Pipaliya S."/>
            <person name="Dacks J."/>
            <person name="Roger A.J."/>
        </authorList>
    </citation>
    <scope>NUCLEOTIDE SEQUENCE</scope>
    <source>
        <strain evidence="10">BMAN</strain>
    </source>
</reference>
<keyword evidence="11" id="KW-1185">Reference proteome</keyword>
<comment type="subcellular location">
    <subcellularLocation>
        <location evidence="1">Cytoplasm</location>
        <location evidence="1">Cytoskeleton</location>
    </subcellularLocation>
</comment>
<feature type="compositionally biased region" description="Basic and acidic residues" evidence="7">
    <location>
        <begin position="967"/>
        <end position="977"/>
    </location>
</feature>
<dbReference type="EMBL" id="JAPDFW010000114">
    <property type="protein sequence ID" value="KAJ5068529.1"/>
    <property type="molecule type" value="Genomic_DNA"/>
</dbReference>
<evidence type="ECO:0000259" key="9">
    <source>
        <dbReference type="Pfam" id="PF17681"/>
    </source>
</evidence>
<dbReference type="AlphaFoldDB" id="A0A9Q0R614"/>
<feature type="region of interest" description="Disordered" evidence="7">
    <location>
        <begin position="120"/>
        <end position="158"/>
    </location>
</feature>
<dbReference type="GO" id="GO:0000922">
    <property type="term" value="C:spindle pole"/>
    <property type="evidence" value="ECO:0007669"/>
    <property type="project" value="InterPro"/>
</dbReference>
<dbReference type="Pfam" id="PF04130">
    <property type="entry name" value="GCP_C_terminal"/>
    <property type="match status" value="1"/>
</dbReference>
<feature type="compositionally biased region" description="Basic and acidic residues" evidence="7">
    <location>
        <begin position="143"/>
        <end position="156"/>
    </location>
</feature>
<gene>
    <name evidence="10" type="ORF">M0811_02462</name>
</gene>
<proteinExistence type="inferred from homology"/>
<dbReference type="InterPro" id="IPR007259">
    <property type="entry name" value="GCP"/>
</dbReference>
<feature type="domain" description="Gamma tubulin complex component C-terminal" evidence="8">
    <location>
        <begin position="589"/>
        <end position="926"/>
    </location>
</feature>
<dbReference type="Gene3D" id="1.20.120.1900">
    <property type="entry name" value="Gamma-tubulin complex, C-terminal domain"/>
    <property type="match status" value="1"/>
</dbReference>
<dbReference type="PANTHER" id="PTHR19302:SF14">
    <property type="entry name" value="GAMMA-TUBULIN COMPLEX COMPONENT 3"/>
    <property type="match status" value="1"/>
</dbReference>
<dbReference type="GO" id="GO:0051225">
    <property type="term" value="P:spindle assembly"/>
    <property type="evidence" value="ECO:0007669"/>
    <property type="project" value="TreeGrafter"/>
</dbReference>
<dbReference type="GO" id="GO:0005874">
    <property type="term" value="C:microtubule"/>
    <property type="evidence" value="ECO:0007669"/>
    <property type="project" value="UniProtKB-KW"/>
</dbReference>
<dbReference type="OMA" id="NEWETHR"/>
<feature type="compositionally biased region" description="Polar residues" evidence="7">
    <location>
        <begin position="126"/>
        <end position="142"/>
    </location>
</feature>
<dbReference type="Pfam" id="PF17681">
    <property type="entry name" value="GCP_N_terminal"/>
    <property type="match status" value="1"/>
</dbReference>
<feature type="coiled-coil region" evidence="6">
    <location>
        <begin position="554"/>
        <end position="581"/>
    </location>
</feature>
<dbReference type="GO" id="GO:0000278">
    <property type="term" value="P:mitotic cell cycle"/>
    <property type="evidence" value="ECO:0007669"/>
    <property type="project" value="TreeGrafter"/>
</dbReference>
<dbReference type="GO" id="GO:0051011">
    <property type="term" value="F:microtubule minus-end binding"/>
    <property type="evidence" value="ECO:0007669"/>
    <property type="project" value="TreeGrafter"/>
</dbReference>
<name>A0A9Q0R614_ANAIG</name>
<dbReference type="GO" id="GO:0000930">
    <property type="term" value="C:gamma-tubulin complex"/>
    <property type="evidence" value="ECO:0007669"/>
    <property type="project" value="TreeGrafter"/>
</dbReference>
<protein>
    <submittedName>
        <fullName evidence="10">Gamma-tubulin complex component 3</fullName>
    </submittedName>
</protein>
<accession>A0A9Q0R614</accession>
<dbReference type="InterPro" id="IPR041470">
    <property type="entry name" value="GCP_N"/>
</dbReference>
<dbReference type="OrthoDB" id="5860513at2759"/>
<dbReference type="InterPro" id="IPR040457">
    <property type="entry name" value="GCP_C"/>
</dbReference>
<dbReference type="PANTHER" id="PTHR19302">
    <property type="entry name" value="GAMMA TUBULIN COMPLEX PROTEIN"/>
    <property type="match status" value="1"/>
</dbReference>
<evidence type="ECO:0000259" key="8">
    <source>
        <dbReference type="Pfam" id="PF04130"/>
    </source>
</evidence>
<dbReference type="GO" id="GO:0031122">
    <property type="term" value="P:cytoplasmic microtubule organization"/>
    <property type="evidence" value="ECO:0007669"/>
    <property type="project" value="TreeGrafter"/>
</dbReference>
<keyword evidence="6" id="KW-0175">Coiled coil</keyword>
<feature type="domain" description="Gamma tubulin complex component protein N-terminal" evidence="9">
    <location>
        <begin position="173"/>
        <end position="584"/>
    </location>
</feature>
<dbReference type="GO" id="GO:0043015">
    <property type="term" value="F:gamma-tubulin binding"/>
    <property type="evidence" value="ECO:0007669"/>
    <property type="project" value="InterPro"/>
</dbReference>
<evidence type="ECO:0000256" key="1">
    <source>
        <dbReference type="ARBA" id="ARBA00004245"/>
    </source>
</evidence>
<evidence type="ECO:0000256" key="3">
    <source>
        <dbReference type="ARBA" id="ARBA00022490"/>
    </source>
</evidence>
<dbReference type="InterPro" id="IPR042241">
    <property type="entry name" value="GCP_C_sf"/>
</dbReference>
<evidence type="ECO:0000256" key="2">
    <source>
        <dbReference type="ARBA" id="ARBA00010337"/>
    </source>
</evidence>
<evidence type="ECO:0000256" key="6">
    <source>
        <dbReference type="SAM" id="Coils"/>
    </source>
</evidence>
<organism evidence="10 11">
    <name type="scientific">Anaeramoeba ignava</name>
    <name type="common">Anaerobic marine amoeba</name>
    <dbReference type="NCBI Taxonomy" id="1746090"/>
    <lineage>
        <taxon>Eukaryota</taxon>
        <taxon>Metamonada</taxon>
        <taxon>Anaeramoebidae</taxon>
        <taxon>Anaeramoeba</taxon>
    </lineage>
</organism>
<sequence length="993" mass="116299">MSNKAETISKLIYKLVRYSMMRFGKPEQKTLQKLFSFSIQACSSNLTSTIELNEPNILDLIKKKLSQSNSQQSVIEATDKYRKVKKIGILPLNSLNEIIYLFHILSGLPPEKPKYLTETSKRYQQKDTGIQTQTYSNTNENFDQNKTEPIKDKNMKNGDFIENQPKITENMLVKEIIFVLQGIEGKMIHFDHETQTFSLSKRLEISRTTRHLVNKIAELGWIYTKIKKYLEEREKQNELGLIERAFCSSIKDEMNDYYQQISVFDSQVLDFNTQIKNNEINGGENLVLYPFTSTAIFYQKDAKNEQEKDIQNSIASPPMVVLQGDTGPTLRRIYHQARPLISKFKVIAALTDAIKDQNGGAILSVIYNFVSHGDPEIKSMMSRILTKSSKPLFRIAKKWITLGRLDDPFNEFFVQANENVQKDVFWRQKYQIRDKMVPKFMSIEIATKIMVIGKSINFLKHCCRIDQKQLKHEIISQRYQSENTKNAIVPLQNTERQFSIFTEISEHMHNEHKPQIQFLHHNPKVSQGEIPEHKTERDFFLETNPIEARSEMELSQFYSEMEALENLVQKLSKKMNKEVLKIIFRDFKLLDHCTAIQNFILFGRGDFIFYLMDSLGEDLSRPANTIFKHNLLGILDTAVRQSSANDEDEDIIRRLDIKLLEPTSKDSGWDIFSLDYKVGSPINTILTQNAMKSYLKIFNFLWRLKRAEFCLSETWRWHMVSSSLFSHFPGIFPQLHRCYLLRNEMIHFIYHLQHYVLFEVLQCSWEHFLEEAKQAPDLDSVIAAHEEYLNEILDKSMLTPSSELHETALEEIGKISRNRIIDNQNLNEWETHRKLERQTQKLEKLQKMKKSKKIRFFSPQQDSIEKQGVSTPRTEKLVKSLNEQLDSIEIEFQLAFEGFQDLLSQYESSRPILRFLTYRLDFNEFYEKRMAREMKAARIAHTIQSTAKKSQHRTQKSYPGKKLVFHSAKDQSNKNDDFQNNLSDSLESFDSDN</sequence>